<dbReference type="RefSeq" id="WP_213170726.1">
    <property type="nucleotide sequence ID" value="NZ_CP070496.1"/>
</dbReference>
<dbReference type="InterPro" id="IPR029057">
    <property type="entry name" value="PRTase-like"/>
</dbReference>
<evidence type="ECO:0000259" key="2">
    <source>
        <dbReference type="Pfam" id="PF00156"/>
    </source>
</evidence>
<gene>
    <name evidence="4" type="ORF">JQS30_13260</name>
</gene>
<evidence type="ECO:0000313" key="4">
    <source>
        <dbReference type="EMBL" id="QSB04729.1"/>
    </source>
</evidence>
<dbReference type="PANTHER" id="PTHR47505:SF1">
    <property type="entry name" value="DNA UTILIZATION PROTEIN YHGH"/>
    <property type="match status" value="1"/>
</dbReference>
<dbReference type="Gene3D" id="3.40.50.2020">
    <property type="match status" value="1"/>
</dbReference>
<evidence type="ECO:0000256" key="1">
    <source>
        <dbReference type="ARBA" id="ARBA00008007"/>
    </source>
</evidence>
<protein>
    <submittedName>
        <fullName evidence="4">ComF family protein</fullName>
    </submittedName>
</protein>
<keyword evidence="5" id="KW-1185">Reference proteome</keyword>
<dbReference type="SUPFAM" id="SSF53271">
    <property type="entry name" value="PRTase-like"/>
    <property type="match status" value="1"/>
</dbReference>
<evidence type="ECO:0000313" key="5">
    <source>
        <dbReference type="Proteomes" id="UP000662939"/>
    </source>
</evidence>
<dbReference type="Pfam" id="PF00156">
    <property type="entry name" value="Pribosyltran"/>
    <property type="match status" value="1"/>
</dbReference>
<organism evidence="4 5">
    <name type="scientific">Natronoglycomyces albus</name>
    <dbReference type="NCBI Taxonomy" id="2811108"/>
    <lineage>
        <taxon>Bacteria</taxon>
        <taxon>Bacillati</taxon>
        <taxon>Actinomycetota</taxon>
        <taxon>Actinomycetes</taxon>
        <taxon>Glycomycetales</taxon>
        <taxon>Glycomycetaceae</taxon>
        <taxon>Natronoglycomyces</taxon>
    </lineage>
</organism>
<dbReference type="PANTHER" id="PTHR47505">
    <property type="entry name" value="DNA UTILIZATION PROTEIN YHGH"/>
    <property type="match status" value="1"/>
</dbReference>
<dbReference type="AlphaFoldDB" id="A0A895XMV5"/>
<sequence>MRATLMRRAWESTLELFFPAACAVCQEDGASRGGLCPPCQRQVSTAHVYIPGPRSLRCPPVIAARPYDRTASAVLNAYKETPRRELATCLAQAMAQPLRLAQEEIGRSGRTPVVVGIPSTSAARGRRGFDHMEVLLRLLRAQKVFLHGYQALRVSRRADSVGLSLSQRERAAFDSLSLRPRAAGVLGGCAVILVDDVVTTGATLSAAAAALRAAGIEVASAVTFAAAPNRLAPEQRTSSNQR</sequence>
<reference evidence="4" key="1">
    <citation type="submission" date="2021-02" db="EMBL/GenBank/DDBJ databases">
        <title>Natronoglycomyces albus gen. nov., sp. nov, a haloalkaliphilic actinobacterium from a soda solonchak soil.</title>
        <authorList>
            <person name="Sorokin D.Y."/>
            <person name="Khijniak T.V."/>
            <person name="Zakharycheva A.P."/>
            <person name="Boueva O.V."/>
            <person name="Ariskina E.V."/>
            <person name="Hahnke R.L."/>
            <person name="Bunk B."/>
            <person name="Sproer C."/>
            <person name="Schumann P."/>
            <person name="Evtushenko L.I."/>
            <person name="Kublanov I.V."/>
        </authorList>
    </citation>
    <scope>NUCLEOTIDE SEQUENCE</scope>
    <source>
        <strain evidence="4">DSM 106290</strain>
    </source>
</reference>
<dbReference type="InterPro" id="IPR044005">
    <property type="entry name" value="DZR_2"/>
</dbReference>
<name>A0A895XMV5_9ACTN</name>
<dbReference type="InterPro" id="IPR000836">
    <property type="entry name" value="PRTase_dom"/>
</dbReference>
<accession>A0A895XMV5</accession>
<feature type="domain" description="Phosphoribosyltransferase" evidence="2">
    <location>
        <begin position="99"/>
        <end position="233"/>
    </location>
</feature>
<dbReference type="Pfam" id="PF18912">
    <property type="entry name" value="DZR_2"/>
    <property type="match status" value="1"/>
</dbReference>
<comment type="similarity">
    <text evidence="1">Belongs to the ComF/GntX family.</text>
</comment>
<dbReference type="EMBL" id="CP070496">
    <property type="protein sequence ID" value="QSB04729.1"/>
    <property type="molecule type" value="Genomic_DNA"/>
</dbReference>
<dbReference type="Proteomes" id="UP000662939">
    <property type="component" value="Chromosome"/>
</dbReference>
<feature type="domain" description="Double zinc ribbon" evidence="3">
    <location>
        <begin position="14"/>
        <end position="44"/>
    </location>
</feature>
<proteinExistence type="inferred from homology"/>
<evidence type="ECO:0000259" key="3">
    <source>
        <dbReference type="Pfam" id="PF18912"/>
    </source>
</evidence>
<dbReference type="InterPro" id="IPR051910">
    <property type="entry name" value="ComF/GntX_DNA_util-trans"/>
</dbReference>
<dbReference type="KEGG" id="nav:JQS30_13260"/>